<sequence length="154" mass="17387">MKRKGWGKLIVTAIWLALVQFPVLGQSLHFNSTEVEYNNQPVKVSLLHQDWQGFIWLGTSYGLLRYTGTNYQLFSLPGDSATAQPVSAIYEDSEKQLWVGFNDGTLAKRQGQKLAPVIALQKYINTPITAILEAKDKTLWVSTYGQGVYYAKER</sequence>
<dbReference type="InterPro" id="IPR015943">
    <property type="entry name" value="WD40/YVTN_repeat-like_dom_sf"/>
</dbReference>
<name>A0ABV1RYD0_9BACT</name>
<feature type="non-terminal residue" evidence="1">
    <location>
        <position position="154"/>
    </location>
</feature>
<organism evidence="1 2">
    <name type="scientific">Pontibacter populi</name>
    <dbReference type="NCBI Taxonomy" id="890055"/>
    <lineage>
        <taxon>Bacteria</taxon>
        <taxon>Pseudomonadati</taxon>
        <taxon>Bacteroidota</taxon>
        <taxon>Cytophagia</taxon>
        <taxon>Cytophagales</taxon>
        <taxon>Hymenobacteraceae</taxon>
        <taxon>Pontibacter</taxon>
    </lineage>
</organism>
<reference evidence="1 2" key="1">
    <citation type="submission" date="2024-06" db="EMBL/GenBank/DDBJ databases">
        <title>Pontibacter populi HYL7-15.</title>
        <authorList>
            <person name="Kim M.K."/>
        </authorList>
    </citation>
    <scope>NUCLEOTIDE SEQUENCE [LARGE SCALE GENOMIC DNA]</scope>
    <source>
        <strain evidence="1 2">HYL7-15</strain>
    </source>
</reference>
<dbReference type="Proteomes" id="UP001476807">
    <property type="component" value="Unassembled WGS sequence"/>
</dbReference>
<evidence type="ECO:0000313" key="1">
    <source>
        <dbReference type="EMBL" id="MER2999375.1"/>
    </source>
</evidence>
<dbReference type="Gene3D" id="2.130.10.10">
    <property type="entry name" value="YVTN repeat-like/Quinoprotein amine dehydrogenase"/>
    <property type="match status" value="1"/>
</dbReference>
<proteinExistence type="predicted"/>
<dbReference type="EMBL" id="JBEOKT010000022">
    <property type="protein sequence ID" value="MER2999375.1"/>
    <property type="molecule type" value="Genomic_DNA"/>
</dbReference>
<evidence type="ECO:0000313" key="2">
    <source>
        <dbReference type="Proteomes" id="UP001476807"/>
    </source>
</evidence>
<comment type="caution">
    <text evidence="1">The sequence shown here is derived from an EMBL/GenBank/DDBJ whole genome shotgun (WGS) entry which is preliminary data.</text>
</comment>
<dbReference type="RefSeq" id="WP_350414140.1">
    <property type="nucleotide sequence ID" value="NZ_JBEOKT010000022.1"/>
</dbReference>
<protein>
    <submittedName>
        <fullName evidence="1">Two-component regulator propeller domain-containing protein</fullName>
    </submittedName>
</protein>
<accession>A0ABV1RYD0</accession>
<gene>
    <name evidence="1" type="ORF">ABS362_17620</name>
</gene>
<dbReference type="InterPro" id="IPR011110">
    <property type="entry name" value="Reg_prop"/>
</dbReference>
<keyword evidence="2" id="KW-1185">Reference proteome</keyword>
<dbReference type="Pfam" id="PF07494">
    <property type="entry name" value="Reg_prop"/>
    <property type="match status" value="2"/>
</dbReference>